<keyword evidence="1" id="KW-0802">TPR repeat</keyword>
<feature type="signal peptide" evidence="2">
    <location>
        <begin position="1"/>
        <end position="20"/>
    </location>
</feature>
<dbReference type="EMBL" id="JAADAI010000022">
    <property type="protein sequence ID" value="NCS55970.1"/>
    <property type="molecule type" value="Genomic_DNA"/>
</dbReference>
<feature type="repeat" description="TPR" evidence="1">
    <location>
        <begin position="435"/>
        <end position="468"/>
    </location>
</feature>
<dbReference type="SUPFAM" id="SSF48452">
    <property type="entry name" value="TPR-like"/>
    <property type="match status" value="3"/>
</dbReference>
<accession>A0A966L385</accession>
<feature type="domain" description="CHAT" evidence="3">
    <location>
        <begin position="819"/>
        <end position="1119"/>
    </location>
</feature>
<dbReference type="PROSITE" id="PS50005">
    <property type="entry name" value="TPR"/>
    <property type="match status" value="10"/>
</dbReference>
<dbReference type="PROSITE" id="PS50293">
    <property type="entry name" value="TPR_REGION"/>
    <property type="match status" value="5"/>
</dbReference>
<evidence type="ECO:0000313" key="5">
    <source>
        <dbReference type="Proteomes" id="UP000799330"/>
    </source>
</evidence>
<feature type="repeat" description="TPR" evidence="1">
    <location>
        <begin position="348"/>
        <end position="381"/>
    </location>
</feature>
<feature type="repeat" description="TPR" evidence="1">
    <location>
        <begin position="515"/>
        <end position="548"/>
    </location>
</feature>
<dbReference type="Proteomes" id="UP000799330">
    <property type="component" value="Unassembled WGS sequence"/>
</dbReference>
<organism evidence="4 5">
    <name type="scientific">Microcystis aeruginosa G11-04</name>
    <dbReference type="NCBI Taxonomy" id="2685956"/>
    <lineage>
        <taxon>Bacteria</taxon>
        <taxon>Bacillati</taxon>
        <taxon>Cyanobacteriota</taxon>
        <taxon>Cyanophyceae</taxon>
        <taxon>Oscillatoriophycideae</taxon>
        <taxon>Chroococcales</taxon>
        <taxon>Microcystaceae</taxon>
        <taxon>Microcystis</taxon>
    </lineage>
</organism>
<dbReference type="InterPro" id="IPR011990">
    <property type="entry name" value="TPR-like_helical_dom_sf"/>
</dbReference>
<dbReference type="SMART" id="SM00028">
    <property type="entry name" value="TPR"/>
    <property type="match status" value="13"/>
</dbReference>
<name>A0A966L385_MICAE</name>
<gene>
    <name evidence="4" type="ORF">GPJ16_02990</name>
</gene>
<feature type="repeat" description="TPR" evidence="1">
    <location>
        <begin position="395"/>
        <end position="428"/>
    </location>
</feature>
<evidence type="ECO:0000256" key="1">
    <source>
        <dbReference type="PROSITE-ProRule" id="PRU00339"/>
    </source>
</evidence>
<dbReference type="AlphaFoldDB" id="A0A966L385"/>
<feature type="chain" id="PRO_5037489855" evidence="2">
    <location>
        <begin position="21"/>
        <end position="1121"/>
    </location>
</feature>
<dbReference type="Pfam" id="PF00515">
    <property type="entry name" value="TPR_1"/>
    <property type="match status" value="3"/>
</dbReference>
<dbReference type="PANTHER" id="PTHR10098">
    <property type="entry name" value="RAPSYN-RELATED"/>
    <property type="match status" value="1"/>
</dbReference>
<feature type="repeat" description="TPR" evidence="1">
    <location>
        <begin position="127"/>
        <end position="160"/>
    </location>
</feature>
<evidence type="ECO:0000259" key="3">
    <source>
        <dbReference type="Pfam" id="PF12770"/>
    </source>
</evidence>
<dbReference type="PANTHER" id="PTHR10098:SF108">
    <property type="entry name" value="TETRATRICOPEPTIDE REPEAT PROTEIN 28"/>
    <property type="match status" value="1"/>
</dbReference>
<evidence type="ECO:0000313" key="4">
    <source>
        <dbReference type="EMBL" id="NCS55970.1"/>
    </source>
</evidence>
<protein>
    <submittedName>
        <fullName evidence="4">Tetratricopeptide repeat protein</fullName>
    </submittedName>
</protein>
<dbReference type="Pfam" id="PF13374">
    <property type="entry name" value="TPR_10"/>
    <property type="match status" value="1"/>
</dbReference>
<feature type="repeat" description="TPR" evidence="1">
    <location>
        <begin position="475"/>
        <end position="508"/>
    </location>
</feature>
<feature type="repeat" description="TPR" evidence="1">
    <location>
        <begin position="174"/>
        <end position="207"/>
    </location>
</feature>
<keyword evidence="2" id="KW-0732">Signal</keyword>
<feature type="repeat" description="TPR" evidence="1">
    <location>
        <begin position="254"/>
        <end position="287"/>
    </location>
</feature>
<evidence type="ECO:0000256" key="2">
    <source>
        <dbReference type="SAM" id="SignalP"/>
    </source>
</evidence>
<dbReference type="Pfam" id="PF12770">
    <property type="entry name" value="CHAT"/>
    <property type="match status" value="1"/>
</dbReference>
<dbReference type="InterPro" id="IPR019734">
    <property type="entry name" value="TPR_rpt"/>
</dbReference>
<reference evidence="4" key="1">
    <citation type="journal article" date="2019" name="Mol. Ecol.">
        <title>Genome evolution and host-microbiome shifts correspond with intraspecific niche divergence within harmful algal bloom-forming Microcystis aeruginosa.</title>
        <authorList>
            <person name="Jackrel S.L."/>
            <person name="White J.D."/>
            <person name="Evans J.T."/>
            <person name="Buffin K."/>
            <person name="Hayden K."/>
            <person name="Sarnelle O."/>
            <person name="Denef V.J."/>
        </authorList>
    </citation>
    <scope>NUCLEOTIDE SEQUENCE</scope>
    <source>
        <strain evidence="4">G11-04</strain>
    </source>
</reference>
<dbReference type="Pfam" id="PF13424">
    <property type="entry name" value="TPR_12"/>
    <property type="match status" value="4"/>
</dbReference>
<proteinExistence type="predicted"/>
<comment type="caution">
    <text evidence="4">The sequence shown here is derived from an EMBL/GenBank/DDBJ whole genome shotgun (WGS) entry which is preliminary data.</text>
</comment>
<feature type="repeat" description="TPR" evidence="1">
    <location>
        <begin position="301"/>
        <end position="334"/>
    </location>
</feature>
<sequence length="1121" mass="124031">MLKSLNLATLLLLLASGVSILPISQPGIVPPVQAQTNETKKAEAERLFNEGMQLFQQGTAESYQQAITKWEQALPLWRNLGDKAQEANILVWIGFVYDNLGFKPQALEYYNQALPIYQALKDRKWEARTLNNIGRVYNALGEKQKALDYLQQALPLRRAVDAAEGTQSARAGEATTLSNIGAVYNALGEKQKALDYFQQALPIMRAVGDRSGEAVTLNNIAAVYDALGEKQKALDYFQQALPLRRAVGDRSVEATTLNNIGLVYNALGEKQKALDYYQQALPLRRAVGAAEGTQSARAGEATTLNNIGGVYSDLGEKQKALDYYQQALPLRRAVGAAEGTQSARTGEATTLNNIGLVYDDLGEKQKALDYYQQALPLRRAVGAAEGTQSARTGEAVTLNNIGVVYNALGEKQKALDYYQQALPLSRAVGDRTGEAVTLNNIGGVYDALGEKQKALDYYQQALPLRRAVGARAGEAATLNNIGLVYDDLGEKQKALDYYQQALPLSRAVGDRSGEATTLNNIGLVYNALGEKQKALDYYQQALPLSRAVGDRSQEAVTLDNIGYLLQQQNQPQLGIIFYKQSVNVYETLRGDIKGLPKELQQTYTETVADTYRRLADLLLQQDRILEAQRVLDLLKVQELDDYLRGVRGNTNTEQGVPKLPPEQKIDEGIEAILNKAVEIGQEISRLQERQKVNGKLTPPEEQRLAQLWKQQEQIVAEFNKFIESPEVLALINQLKPQTRSADLLNNLDNLIGLSDNLKKLQQNAVLIYPIIFDDRLEIILTTADSTPVRHTVKVSKKELNETIRAFREALQNPNLDAKKPAQQLYEWLIKPLENNLKTADAKTIIYAPDGQLRYIPLAALYDGKQWLIERYRVNNITAASLTDFNTKPEPKMQILAAAFVKGSYQFRHEGQDFRFNGLPFAGIEVDKLAQTVSPTTKYFDKDFNQTIIPLLDSYTVVHFATHAAFVVGTPEQSFVLFGDGTVVTLQTMKNWRFKNIDLIVLSACETGLGGNYGTGIEILGLGYRLQTAGARAVIASLWSVDDGGTQALMNAFYAALRTGKLSKTEALQQAQIALITSNNPTDQQRRGSIKIEPIEGVPSDVANRLSHPRYWAPFILIGNGL</sequence>
<dbReference type="InterPro" id="IPR024983">
    <property type="entry name" value="CHAT_dom"/>
</dbReference>
<feature type="repeat" description="TPR" evidence="1">
    <location>
        <begin position="214"/>
        <end position="247"/>
    </location>
</feature>
<dbReference type="Gene3D" id="1.25.40.10">
    <property type="entry name" value="Tetratricopeptide repeat domain"/>
    <property type="match status" value="4"/>
</dbReference>